<protein>
    <submittedName>
        <fullName evidence="1">Uncharacterized protein</fullName>
    </submittedName>
</protein>
<reference evidence="1" key="2">
    <citation type="submission" date="2020-09" db="EMBL/GenBank/DDBJ databases">
        <title>Characterization of IncC plasmids in Enterobacterales of food-producing animals originating from China.</title>
        <authorList>
            <person name="Zhang Y."/>
            <person name="Lei C.-W."/>
        </authorList>
    </citation>
    <scope>NUCLEOTIDE SEQUENCE</scope>
    <source>
        <strain evidence="1">CC1</strain>
    </source>
</reference>
<evidence type="ECO:0000313" key="4">
    <source>
        <dbReference type="Proteomes" id="UP000605024"/>
    </source>
</evidence>
<evidence type="ECO:0000313" key="2">
    <source>
        <dbReference type="EMBL" id="OLY71017.1"/>
    </source>
</evidence>
<reference evidence="2 3" key="1">
    <citation type="submission" date="2017-01" db="EMBL/GenBank/DDBJ databases">
        <title>First report of the plasmid-mediated mcr-1 gene in Citrobacter freudii.</title>
        <authorList>
            <person name="Liu J."/>
            <person name="Yang Y."/>
            <person name="Li Y."/>
            <person name="Liu D."/>
            <person name="Tuo H."/>
            <person name="Davis M."/>
            <person name="Zhang A."/>
        </authorList>
    </citation>
    <scope>NUCLEOTIDE SEQUENCE [LARGE SCALE GENOMIC DNA]</scope>
    <source>
        <strain evidence="2 3">SCC4</strain>
    </source>
</reference>
<dbReference type="EMBL" id="MTCP01000001">
    <property type="protein sequence ID" value="OLY71017.1"/>
    <property type="molecule type" value="Genomic_DNA"/>
</dbReference>
<evidence type="ECO:0000313" key="3">
    <source>
        <dbReference type="Proteomes" id="UP000185597"/>
    </source>
</evidence>
<dbReference type="AlphaFoldDB" id="A0A1R0G2G4"/>
<dbReference type="EMBL" id="JACXSK010000001">
    <property type="protein sequence ID" value="MBD3122001.1"/>
    <property type="molecule type" value="Genomic_DNA"/>
</dbReference>
<gene>
    <name evidence="2" type="ORF">BWD41_05010</name>
    <name evidence="1" type="ORF">ID160_04880</name>
</gene>
<dbReference type="Proteomes" id="UP000185597">
    <property type="component" value="Unassembled WGS sequence"/>
</dbReference>
<comment type="caution">
    <text evidence="1">The sequence shown here is derived from an EMBL/GenBank/DDBJ whole genome shotgun (WGS) entry which is preliminary data.</text>
</comment>
<dbReference type="RefSeq" id="WP_074422899.1">
    <property type="nucleotide sequence ID" value="NZ_CP078598.1"/>
</dbReference>
<dbReference type="OrthoDB" id="6461258at2"/>
<evidence type="ECO:0000313" key="1">
    <source>
        <dbReference type="EMBL" id="MBD3122001.1"/>
    </source>
</evidence>
<dbReference type="Proteomes" id="UP000605024">
    <property type="component" value="Unassembled WGS sequence"/>
</dbReference>
<sequence length="84" mass="9109">MKTISEEGSPGGGLCHGAACCARFGAFLIFHSTIPAFDADDGSSIPEYTGLIAYSELLEHGVLQLEYYRHYSRHSLSACCNVKH</sequence>
<organism evidence="1 4">
    <name type="scientific">Citrobacter braakii</name>
    <dbReference type="NCBI Taxonomy" id="57706"/>
    <lineage>
        <taxon>Bacteria</taxon>
        <taxon>Pseudomonadati</taxon>
        <taxon>Pseudomonadota</taxon>
        <taxon>Gammaproteobacteria</taxon>
        <taxon>Enterobacterales</taxon>
        <taxon>Enterobacteriaceae</taxon>
        <taxon>Citrobacter</taxon>
        <taxon>Citrobacter freundii complex</taxon>
    </lineage>
</organism>
<accession>A0A1R0G2G4</accession>
<proteinExistence type="predicted"/>
<name>A0A1R0G2G4_CITBR</name>